<dbReference type="GO" id="GO:0003677">
    <property type="term" value="F:DNA binding"/>
    <property type="evidence" value="ECO:0007669"/>
    <property type="project" value="UniProtKB-KW"/>
</dbReference>
<evidence type="ECO:0000256" key="5">
    <source>
        <dbReference type="ARBA" id="ARBA00022737"/>
    </source>
</evidence>
<reference evidence="15" key="1">
    <citation type="submission" date="2021-01" db="UniProtKB">
        <authorList>
            <consortium name="EnsemblMetazoa"/>
        </authorList>
    </citation>
    <scope>IDENTIFICATION</scope>
</reference>
<evidence type="ECO:0000256" key="6">
    <source>
        <dbReference type="ARBA" id="ARBA00022771"/>
    </source>
</evidence>
<evidence type="ECO:0000256" key="13">
    <source>
        <dbReference type="SAM" id="MobiDB-lite"/>
    </source>
</evidence>
<keyword evidence="5" id="KW-0677">Repeat</keyword>
<feature type="region of interest" description="Disordered" evidence="13">
    <location>
        <begin position="73"/>
        <end position="114"/>
    </location>
</feature>
<evidence type="ECO:0000256" key="7">
    <source>
        <dbReference type="ARBA" id="ARBA00022833"/>
    </source>
</evidence>
<dbReference type="InterPro" id="IPR010982">
    <property type="entry name" value="Lambda_DNA-bd_dom_sf"/>
</dbReference>
<dbReference type="Pfam" id="PF13465">
    <property type="entry name" value="zf-H2C2_2"/>
    <property type="match status" value="1"/>
</dbReference>
<dbReference type="SUPFAM" id="SSF57667">
    <property type="entry name" value="beta-beta-alpha zinc fingers"/>
    <property type="match status" value="3"/>
</dbReference>
<dbReference type="InterPro" id="IPR013087">
    <property type="entry name" value="Znf_C2H2_type"/>
</dbReference>
<keyword evidence="6 12" id="KW-0863">Zinc-finger</keyword>
<keyword evidence="8" id="KW-0805">Transcription regulation</keyword>
<evidence type="ECO:0000256" key="9">
    <source>
        <dbReference type="ARBA" id="ARBA00023125"/>
    </source>
</evidence>
<feature type="domain" description="C2H2-type" evidence="14">
    <location>
        <begin position="378"/>
        <end position="405"/>
    </location>
</feature>
<dbReference type="GO" id="GO:0008270">
    <property type="term" value="F:zinc ion binding"/>
    <property type="evidence" value="ECO:0007669"/>
    <property type="project" value="UniProtKB-KW"/>
</dbReference>
<dbReference type="RefSeq" id="XP_066924228.1">
    <property type="nucleotide sequence ID" value="XM_067068127.1"/>
</dbReference>
<evidence type="ECO:0000259" key="14">
    <source>
        <dbReference type="PROSITE" id="PS50157"/>
    </source>
</evidence>
<organism evidence="15 16">
    <name type="scientific">Clytia hemisphaerica</name>
    <dbReference type="NCBI Taxonomy" id="252671"/>
    <lineage>
        <taxon>Eukaryota</taxon>
        <taxon>Metazoa</taxon>
        <taxon>Cnidaria</taxon>
        <taxon>Hydrozoa</taxon>
        <taxon>Hydroidolina</taxon>
        <taxon>Leptothecata</taxon>
        <taxon>Obeliida</taxon>
        <taxon>Clytiidae</taxon>
        <taxon>Clytia</taxon>
    </lineage>
</organism>
<feature type="domain" description="C2H2-type" evidence="14">
    <location>
        <begin position="350"/>
        <end position="377"/>
    </location>
</feature>
<keyword evidence="10" id="KW-0804">Transcription</keyword>
<dbReference type="Proteomes" id="UP000594262">
    <property type="component" value="Unplaced"/>
</dbReference>
<evidence type="ECO:0000256" key="1">
    <source>
        <dbReference type="ARBA" id="ARBA00003767"/>
    </source>
</evidence>
<dbReference type="Gene3D" id="1.10.260.40">
    <property type="entry name" value="lambda repressor-like DNA-binding domains"/>
    <property type="match status" value="1"/>
</dbReference>
<dbReference type="FunFam" id="3.30.160.60:FF:000226">
    <property type="entry name" value="Zinc finger protein 236 variant"/>
    <property type="match status" value="1"/>
</dbReference>
<evidence type="ECO:0000256" key="2">
    <source>
        <dbReference type="ARBA" id="ARBA00004123"/>
    </source>
</evidence>
<dbReference type="FunFam" id="3.30.160.60:FF:000100">
    <property type="entry name" value="Zinc finger 45-like"/>
    <property type="match status" value="1"/>
</dbReference>
<keyword evidence="9" id="KW-0238">DNA-binding</keyword>
<dbReference type="InterPro" id="IPR036236">
    <property type="entry name" value="Znf_C2H2_sf"/>
</dbReference>
<dbReference type="GO" id="GO:0010468">
    <property type="term" value="P:regulation of gene expression"/>
    <property type="evidence" value="ECO:0007669"/>
    <property type="project" value="TreeGrafter"/>
</dbReference>
<proteinExistence type="inferred from homology"/>
<dbReference type="PROSITE" id="PS00028">
    <property type="entry name" value="ZINC_FINGER_C2H2_1"/>
    <property type="match status" value="4"/>
</dbReference>
<dbReference type="EnsemblMetazoa" id="CLYHEMT007083.1">
    <property type="protein sequence ID" value="CLYHEMP007083.1"/>
    <property type="gene ID" value="CLYHEMG007083"/>
</dbReference>
<dbReference type="AlphaFoldDB" id="A0A7M5VBF4"/>
<comment type="similarity">
    <text evidence="3">Belongs to the krueppel C2H2-type zinc-finger protein family.</text>
</comment>
<dbReference type="FunFam" id="3.30.160.60:FF:000690">
    <property type="entry name" value="Zinc finger protein 354C"/>
    <property type="match status" value="1"/>
</dbReference>
<dbReference type="PROSITE" id="PS50157">
    <property type="entry name" value="ZINC_FINGER_C2H2_2"/>
    <property type="match status" value="5"/>
</dbReference>
<evidence type="ECO:0000256" key="10">
    <source>
        <dbReference type="ARBA" id="ARBA00023163"/>
    </source>
</evidence>
<feature type="region of interest" description="Disordered" evidence="13">
    <location>
        <begin position="422"/>
        <end position="443"/>
    </location>
</feature>
<dbReference type="Gene3D" id="3.30.160.60">
    <property type="entry name" value="Classic Zinc Finger"/>
    <property type="match status" value="4"/>
</dbReference>
<evidence type="ECO:0000313" key="15">
    <source>
        <dbReference type="EnsemblMetazoa" id="CLYHEMP007083.1"/>
    </source>
</evidence>
<evidence type="ECO:0000256" key="11">
    <source>
        <dbReference type="ARBA" id="ARBA00023242"/>
    </source>
</evidence>
<dbReference type="SMART" id="SM00355">
    <property type="entry name" value="ZnF_C2H2"/>
    <property type="match status" value="5"/>
</dbReference>
<keyword evidence="16" id="KW-1185">Reference proteome</keyword>
<dbReference type="PANTHER" id="PTHR16515">
    <property type="entry name" value="PR DOMAIN ZINC FINGER PROTEIN"/>
    <property type="match status" value="1"/>
</dbReference>
<dbReference type="FunFam" id="3.30.160.60:FF:000774">
    <property type="entry name" value="Zinc finger protein"/>
    <property type="match status" value="1"/>
</dbReference>
<evidence type="ECO:0000256" key="3">
    <source>
        <dbReference type="ARBA" id="ARBA00006991"/>
    </source>
</evidence>
<name>A0A7M5VBF4_9CNID</name>
<keyword evidence="11" id="KW-0539">Nucleus</keyword>
<feature type="domain" description="C2H2-type" evidence="14">
    <location>
        <begin position="291"/>
        <end position="321"/>
    </location>
</feature>
<comment type="subcellular location">
    <subcellularLocation>
        <location evidence="2">Nucleus</location>
    </subcellularLocation>
</comment>
<feature type="compositionally biased region" description="Low complexity" evidence="13">
    <location>
        <begin position="84"/>
        <end position="112"/>
    </location>
</feature>
<dbReference type="OrthoDB" id="6077919at2759"/>
<dbReference type="PANTHER" id="PTHR16515:SF49">
    <property type="entry name" value="GASTRULA ZINC FINGER PROTEIN XLCGF49.1-LIKE-RELATED"/>
    <property type="match status" value="1"/>
</dbReference>
<keyword evidence="7" id="KW-0862">Zinc</keyword>
<dbReference type="InterPro" id="IPR050331">
    <property type="entry name" value="Zinc_finger"/>
</dbReference>
<dbReference type="FunFam" id="3.30.160.60:FF:000557">
    <property type="entry name" value="zinc finger and SCAN domain-containing protein 29"/>
    <property type="match status" value="1"/>
</dbReference>
<protein>
    <recommendedName>
        <fullName evidence="14">C2H2-type domain-containing protein</fullName>
    </recommendedName>
</protein>
<evidence type="ECO:0000256" key="8">
    <source>
        <dbReference type="ARBA" id="ARBA00023015"/>
    </source>
</evidence>
<keyword evidence="4" id="KW-0479">Metal-binding</keyword>
<evidence type="ECO:0000256" key="4">
    <source>
        <dbReference type="ARBA" id="ARBA00022723"/>
    </source>
</evidence>
<feature type="domain" description="C2H2-type" evidence="14">
    <location>
        <begin position="322"/>
        <end position="349"/>
    </location>
</feature>
<feature type="domain" description="C2H2-type" evidence="14">
    <location>
        <begin position="406"/>
        <end position="433"/>
    </location>
</feature>
<sequence>MMPRSFLLKNYYPRNDMEDIQAAAANLLDLASSAPAPKEKIVHGVLRYNDLLKWNYEYEKSYWFDTSAMNERNNPYQPHEDGTSSSPASSNASCSPQRYGASTSGSSSSCELSPKESDLIIPRALATGDFSTKTFMNTTIQPAADDFVESARITESDTLQTEMKVPEELKVPPKLNPVTPPVITTTPPVATTTTINTSALTDDNEDHLSSLFDKTLETTEQAIRQFFDNNRLNADDISEDTGLDKLNLQNFMDGLTDLPVDDKTELYRWYLNKMQKLTNKDTLEAKTDESYTCHKCGKIFTYKSYLERHIKYVCPDSAGRTWKCTYCGKAFQYPCYLRRHIRSHTGESPYKCDKCDRAFVRSTDLQRHIRNHTGEKPYRCTQCSRAFARSTDLKRHMRTHTGEKPYKCWQCGKSFSQSGSLQTHVHTHSKEHSLNKGKKKLAL</sequence>
<dbReference type="Pfam" id="PF00096">
    <property type="entry name" value="zf-C2H2"/>
    <property type="match status" value="3"/>
</dbReference>
<accession>A0A7M5VBF4</accession>
<evidence type="ECO:0000256" key="12">
    <source>
        <dbReference type="PROSITE-ProRule" id="PRU00042"/>
    </source>
</evidence>
<evidence type="ECO:0000313" key="16">
    <source>
        <dbReference type="Proteomes" id="UP000594262"/>
    </source>
</evidence>
<dbReference type="GeneID" id="136811505"/>
<comment type="function">
    <text evidence="1">May be involved in transcriptional regulation.</text>
</comment>
<dbReference type="GO" id="GO:0005634">
    <property type="term" value="C:nucleus"/>
    <property type="evidence" value="ECO:0007669"/>
    <property type="project" value="UniProtKB-SubCell"/>
</dbReference>